<comment type="caution">
    <text evidence="1">The sequence shown here is derived from an EMBL/GenBank/DDBJ whole genome shotgun (WGS) entry which is preliminary data.</text>
</comment>
<name>A0A4Z0QW59_9FIRM</name>
<evidence type="ECO:0000313" key="1">
    <source>
        <dbReference type="EMBL" id="TGE35071.1"/>
    </source>
</evidence>
<dbReference type="RefSeq" id="WP_135552513.1">
    <property type="nucleotide sequence ID" value="NZ_SPQQ01000020.1"/>
</dbReference>
<protein>
    <submittedName>
        <fullName evidence="1">Uncharacterized protein</fullName>
    </submittedName>
</protein>
<dbReference type="Proteomes" id="UP000298460">
    <property type="component" value="Unassembled WGS sequence"/>
</dbReference>
<dbReference type="OrthoDB" id="9771198at2"/>
<accession>A0A4Z0QW59</accession>
<organism evidence="1 2">
    <name type="scientific">Desulfosporosinus fructosivorans</name>
    <dbReference type="NCBI Taxonomy" id="2018669"/>
    <lineage>
        <taxon>Bacteria</taxon>
        <taxon>Bacillati</taxon>
        <taxon>Bacillota</taxon>
        <taxon>Clostridia</taxon>
        <taxon>Eubacteriales</taxon>
        <taxon>Desulfitobacteriaceae</taxon>
        <taxon>Desulfosporosinus</taxon>
    </lineage>
</organism>
<dbReference type="EMBL" id="SPQQ01000020">
    <property type="protein sequence ID" value="TGE35071.1"/>
    <property type="molecule type" value="Genomic_DNA"/>
</dbReference>
<gene>
    <name evidence="1" type="ORF">E4K67_27120</name>
</gene>
<sequence length="111" mass="12124">MEVKYVATIDFTSLHALNTFIRIVKEVGGSVSINGDRPDKGSTLENLIIVPQSDSETIFSTDIKIYAASTIDLERANAVLNCEMADKEEKSVASTLLESVSNFTGVRPRTQ</sequence>
<proteinExistence type="predicted"/>
<keyword evidence="2" id="KW-1185">Reference proteome</keyword>
<evidence type="ECO:0000313" key="2">
    <source>
        <dbReference type="Proteomes" id="UP000298460"/>
    </source>
</evidence>
<dbReference type="AlphaFoldDB" id="A0A4Z0QW59"/>
<reference evidence="1 2" key="1">
    <citation type="submission" date="2019-03" db="EMBL/GenBank/DDBJ databases">
        <title>Draft Genome Sequence of Desulfosporosinus fructosivorans Strain 63.6F, Isolated from Marine Sediment in the Baltic Sea.</title>
        <authorList>
            <person name="Hausmann B."/>
            <person name="Vandieken V."/>
            <person name="Pjevac P."/>
            <person name="Schreck K."/>
            <person name="Herbold C.W."/>
            <person name="Loy A."/>
        </authorList>
    </citation>
    <scope>NUCLEOTIDE SEQUENCE [LARGE SCALE GENOMIC DNA]</scope>
    <source>
        <strain evidence="1 2">63.6F</strain>
    </source>
</reference>